<dbReference type="PANTHER" id="PTHR12313">
    <property type="entry name" value="E3 UBIQUITIN-PROTEIN LIGASE RNF5-RELATED"/>
    <property type="match status" value="1"/>
</dbReference>
<comment type="subcellular location">
    <subcellularLocation>
        <location evidence="5">Endoplasmic reticulum membrane</location>
        <topology evidence="5">Single-pass type IV membrane protein</topology>
    </subcellularLocation>
</comment>
<feature type="region of interest" description="Disordered" evidence="6">
    <location>
        <begin position="116"/>
        <end position="141"/>
    </location>
</feature>
<sequence length="141" mass="15473">MDDGNLIDVNSMGLDLNREPMDPPQRSAARVGSLLDELETPHGGIEERIRQLEGVSARARQRQRWRQERSSVEIGHFSSEMMANVDGEEVPDVDSTSKECPVCKGEVSNGTIIPIYGNGGGEPVYETESGLKIPPRPKARS</sequence>
<comment type="caution">
    <text evidence="7">The sequence shown here is derived from an EMBL/GenBank/DDBJ whole genome shotgun (WGS) entry which is preliminary data.</text>
</comment>
<keyword evidence="4 5" id="KW-0833">Ubl conjugation pathway</keyword>
<name>A0AAW2SYY6_9LAMI</name>
<comment type="function">
    <text evidence="5">E3 ubiquitin-protein ligase.</text>
</comment>
<reference evidence="7" key="2">
    <citation type="journal article" date="2024" name="Plant">
        <title>Genomic evolution and insights into agronomic trait innovations of Sesamum species.</title>
        <authorList>
            <person name="Miao H."/>
            <person name="Wang L."/>
            <person name="Qu L."/>
            <person name="Liu H."/>
            <person name="Sun Y."/>
            <person name="Le M."/>
            <person name="Wang Q."/>
            <person name="Wei S."/>
            <person name="Zheng Y."/>
            <person name="Lin W."/>
            <person name="Duan Y."/>
            <person name="Cao H."/>
            <person name="Xiong S."/>
            <person name="Wang X."/>
            <person name="Wei L."/>
            <person name="Li C."/>
            <person name="Ma Q."/>
            <person name="Ju M."/>
            <person name="Zhao R."/>
            <person name="Li G."/>
            <person name="Mu C."/>
            <person name="Tian Q."/>
            <person name="Mei H."/>
            <person name="Zhang T."/>
            <person name="Gao T."/>
            <person name="Zhang H."/>
        </authorList>
    </citation>
    <scope>NUCLEOTIDE SEQUENCE</scope>
    <source>
        <strain evidence="7">KEN8</strain>
    </source>
</reference>
<keyword evidence="5" id="KW-0479">Metal-binding</keyword>
<evidence type="ECO:0000256" key="2">
    <source>
        <dbReference type="ARBA" id="ARBA00004906"/>
    </source>
</evidence>
<dbReference type="InterPro" id="IPR045103">
    <property type="entry name" value="RNF5/RNF185-like"/>
</dbReference>
<comment type="domain">
    <text evidence="5">The RING-type zinc finger domain is responsible for E3 ligase activity.</text>
</comment>
<dbReference type="GO" id="GO:0005789">
    <property type="term" value="C:endoplasmic reticulum membrane"/>
    <property type="evidence" value="ECO:0007669"/>
    <property type="project" value="UniProtKB-SubCell"/>
</dbReference>
<feature type="region of interest" description="Disordered" evidence="6">
    <location>
        <begin position="1"/>
        <end position="29"/>
    </location>
</feature>
<accession>A0AAW2SYY6</accession>
<keyword evidence="3 5" id="KW-0808">Transferase</keyword>
<comment type="catalytic activity">
    <reaction evidence="1 5">
        <text>S-ubiquitinyl-[E2 ubiquitin-conjugating enzyme]-L-cysteine + [acceptor protein]-L-lysine = [E2 ubiquitin-conjugating enzyme]-L-cysteine + N(6)-ubiquitinyl-[acceptor protein]-L-lysine.</text>
        <dbReference type="EC" id="2.3.2.27"/>
    </reaction>
</comment>
<protein>
    <recommendedName>
        <fullName evidence="5">E3 ubiquitin-protein ligase RMA</fullName>
        <ecNumber evidence="5">2.3.2.27</ecNumber>
    </recommendedName>
    <alternativeName>
        <fullName evidence="5">Protein RING membrane-anchor</fullName>
    </alternativeName>
    <alternativeName>
        <fullName evidence="5">RING-type E3 ubiquitin transferase RMA</fullName>
    </alternativeName>
</protein>
<evidence type="ECO:0000313" key="7">
    <source>
        <dbReference type="EMBL" id="KAL0397514.1"/>
    </source>
</evidence>
<dbReference type="EMBL" id="JACGWM010000001">
    <property type="protein sequence ID" value="KAL0397514.1"/>
    <property type="molecule type" value="Genomic_DNA"/>
</dbReference>
<dbReference type="GO" id="GO:0008270">
    <property type="term" value="F:zinc ion binding"/>
    <property type="evidence" value="ECO:0007669"/>
    <property type="project" value="UniProtKB-KW"/>
</dbReference>
<evidence type="ECO:0000256" key="3">
    <source>
        <dbReference type="ARBA" id="ARBA00022679"/>
    </source>
</evidence>
<reference evidence="7" key="1">
    <citation type="submission" date="2020-06" db="EMBL/GenBank/DDBJ databases">
        <authorList>
            <person name="Li T."/>
            <person name="Hu X."/>
            <person name="Zhang T."/>
            <person name="Song X."/>
            <person name="Zhang H."/>
            <person name="Dai N."/>
            <person name="Sheng W."/>
            <person name="Hou X."/>
            <person name="Wei L."/>
        </authorList>
    </citation>
    <scope>NUCLEOTIDE SEQUENCE</scope>
    <source>
        <strain evidence="7">KEN8</strain>
        <tissue evidence="7">Leaf</tissue>
    </source>
</reference>
<evidence type="ECO:0000256" key="4">
    <source>
        <dbReference type="ARBA" id="ARBA00022786"/>
    </source>
</evidence>
<gene>
    <name evidence="7" type="ORF">Scaly_0199800</name>
</gene>
<organism evidence="7">
    <name type="scientific">Sesamum calycinum</name>
    <dbReference type="NCBI Taxonomy" id="2727403"/>
    <lineage>
        <taxon>Eukaryota</taxon>
        <taxon>Viridiplantae</taxon>
        <taxon>Streptophyta</taxon>
        <taxon>Embryophyta</taxon>
        <taxon>Tracheophyta</taxon>
        <taxon>Spermatophyta</taxon>
        <taxon>Magnoliopsida</taxon>
        <taxon>eudicotyledons</taxon>
        <taxon>Gunneridae</taxon>
        <taxon>Pentapetalae</taxon>
        <taxon>asterids</taxon>
        <taxon>lamiids</taxon>
        <taxon>Lamiales</taxon>
        <taxon>Pedaliaceae</taxon>
        <taxon>Sesamum</taxon>
    </lineage>
</organism>
<dbReference type="GO" id="GO:0061630">
    <property type="term" value="F:ubiquitin protein ligase activity"/>
    <property type="evidence" value="ECO:0007669"/>
    <property type="project" value="UniProtKB-UniRule"/>
</dbReference>
<keyword evidence="5" id="KW-0256">Endoplasmic reticulum</keyword>
<evidence type="ECO:0000256" key="1">
    <source>
        <dbReference type="ARBA" id="ARBA00000900"/>
    </source>
</evidence>
<keyword evidence="5" id="KW-0862">Zinc</keyword>
<dbReference type="EC" id="2.3.2.27" evidence="5"/>
<dbReference type="GO" id="GO:0006511">
    <property type="term" value="P:ubiquitin-dependent protein catabolic process"/>
    <property type="evidence" value="ECO:0007669"/>
    <property type="project" value="UniProtKB-UniRule"/>
</dbReference>
<keyword evidence="5" id="KW-0863">Zinc-finger</keyword>
<evidence type="ECO:0000256" key="6">
    <source>
        <dbReference type="SAM" id="MobiDB-lite"/>
    </source>
</evidence>
<evidence type="ECO:0000256" key="5">
    <source>
        <dbReference type="RuleBase" id="RU369090"/>
    </source>
</evidence>
<comment type="pathway">
    <text evidence="2 5">Protein modification; protein ubiquitination.</text>
</comment>
<proteinExistence type="predicted"/>
<dbReference type="AlphaFoldDB" id="A0AAW2SYY6"/>